<dbReference type="EMBL" id="UINC01040646">
    <property type="protein sequence ID" value="SVB40805.1"/>
    <property type="molecule type" value="Genomic_DNA"/>
</dbReference>
<evidence type="ECO:0000313" key="1">
    <source>
        <dbReference type="EMBL" id="SVB40805.1"/>
    </source>
</evidence>
<protein>
    <submittedName>
        <fullName evidence="1">Uncharacterized protein</fullName>
    </submittedName>
</protein>
<organism evidence="1">
    <name type="scientific">marine metagenome</name>
    <dbReference type="NCBI Taxonomy" id="408172"/>
    <lineage>
        <taxon>unclassified sequences</taxon>
        <taxon>metagenomes</taxon>
        <taxon>ecological metagenomes</taxon>
    </lineage>
</organism>
<name>A0A382DRF0_9ZZZZ</name>
<dbReference type="AlphaFoldDB" id="A0A382DRF0"/>
<reference evidence="1" key="1">
    <citation type="submission" date="2018-05" db="EMBL/GenBank/DDBJ databases">
        <authorList>
            <person name="Lanie J.A."/>
            <person name="Ng W.-L."/>
            <person name="Kazmierczak K.M."/>
            <person name="Andrzejewski T.M."/>
            <person name="Davidsen T.M."/>
            <person name="Wayne K.J."/>
            <person name="Tettelin H."/>
            <person name="Glass J.I."/>
            <person name="Rusch D."/>
            <person name="Podicherti R."/>
            <person name="Tsui H.-C.T."/>
            <person name="Winkler M.E."/>
        </authorList>
    </citation>
    <scope>NUCLEOTIDE SEQUENCE</scope>
</reference>
<accession>A0A382DRF0</accession>
<gene>
    <name evidence="1" type="ORF">METZ01_LOCUS193659</name>
</gene>
<proteinExistence type="predicted"/>
<sequence>MLVDEILTEEIIEKDIIEQKLAWKRSGNTVKQKYRCGSGPRKGRIVAKASQCFAPPDLKKRFNFKKTKARKGALMIRKAKKTKKWNAASKRVAKLNRKR</sequence>